<gene>
    <name evidence="1" type="ORF">V5J35_004631</name>
</gene>
<organism evidence="1 2">
    <name type="scientific">Endozoicomonas lisbonensis</name>
    <dbReference type="NCBI Taxonomy" id="3120522"/>
    <lineage>
        <taxon>Bacteria</taxon>
        <taxon>Pseudomonadati</taxon>
        <taxon>Pseudomonadota</taxon>
        <taxon>Gammaproteobacteria</taxon>
        <taxon>Oceanospirillales</taxon>
        <taxon>Endozoicomonadaceae</taxon>
        <taxon>Endozoicomonas</taxon>
    </lineage>
</organism>
<evidence type="ECO:0000313" key="1">
    <source>
        <dbReference type="EMBL" id="MET4759439.1"/>
    </source>
</evidence>
<accession>A0ABV2SQ27</accession>
<sequence>MDKPLPVLILDKNDFSMSISIHQKIWRCIDISPVRGMPKEVLVVRSTYQNNNKFTIVAYKVHDLYRNTGHSVHVFDILRKLLKSEFENVGKLYPINFIVSYDKLIGKSSMETMPESNAPIEVDLDGKITLLLPSFASKGENYFDGKMDKLTAVLSEHDSAYVEWKAYNCPE</sequence>
<keyword evidence="2" id="KW-1185">Reference proteome</keyword>
<proteinExistence type="predicted"/>
<dbReference type="RefSeq" id="WP_354009423.1">
    <property type="nucleotide sequence ID" value="NZ_JBEWTA010000001.1"/>
</dbReference>
<evidence type="ECO:0000313" key="2">
    <source>
        <dbReference type="Proteomes" id="UP001549366"/>
    </source>
</evidence>
<reference evidence="1 2" key="1">
    <citation type="submission" date="2024-06" db="EMBL/GenBank/DDBJ databases">
        <title>Genomic Encyclopedia of Type Strains, Phase V (KMG-V): Genome sequencing to study the core and pangenomes of soil and plant-associated prokaryotes.</title>
        <authorList>
            <person name="Whitman W."/>
        </authorList>
    </citation>
    <scope>NUCLEOTIDE SEQUENCE [LARGE SCALE GENOMIC DNA]</scope>
    <source>
        <strain evidence="1 2">NE40</strain>
    </source>
</reference>
<dbReference type="Proteomes" id="UP001549366">
    <property type="component" value="Unassembled WGS sequence"/>
</dbReference>
<comment type="caution">
    <text evidence="1">The sequence shown here is derived from an EMBL/GenBank/DDBJ whole genome shotgun (WGS) entry which is preliminary data.</text>
</comment>
<dbReference type="EMBL" id="JBEWTB010000002">
    <property type="protein sequence ID" value="MET4759439.1"/>
    <property type="molecule type" value="Genomic_DNA"/>
</dbReference>
<name>A0ABV2SQ27_9GAMM</name>
<protein>
    <submittedName>
        <fullName evidence="1">Uncharacterized protein</fullName>
    </submittedName>
</protein>